<sequence length="409" mass="43503">MNKKLFPLALGGLGIGTTEFVIMGLLPDVAQSLGVEIPVAGYLISAYALGVVIGAPLLVALSAKYPPKRILIGLMVLFTLFNGLSALMPGFYSLFFARFFSGLPHGAFFGVGAIVASRLAQEGKQARAIAMMFTGLTVANLAMVPLVTFIGHQFNWRLAFGMVSFIGALTILFLHLWLPAMPSMKTTGLREELQFFKTKKSWLIIGITGIGFGGLFAWFSYIAPLMTRVSGFSESSISYIMVLAGGGMVVGNLVGGYMADQMKPIKAAAILFSLMVAALIAVFFFSGNQPVSLALTFICGALSMAVGTPVNVLMLRSAKKSEMMAAAIMQAAFNVANSLGAYFGGIPLKHGFGYQYPSLVGAVMAFAGLGLCFIFIRRYQQERAISKVPAAVAATTRIIAPESREATCP</sequence>
<feature type="transmembrane region" description="Helical" evidence="6">
    <location>
        <begin position="44"/>
        <end position="63"/>
    </location>
</feature>
<dbReference type="InterPro" id="IPR020846">
    <property type="entry name" value="MFS_dom"/>
</dbReference>
<feature type="transmembrane region" description="Helical" evidence="6">
    <location>
        <begin position="291"/>
        <end position="313"/>
    </location>
</feature>
<keyword evidence="5 6" id="KW-0472">Membrane</keyword>
<dbReference type="STRING" id="1285928.SAMN04487894_1247"/>
<keyword evidence="3 6" id="KW-0812">Transmembrane</keyword>
<feature type="transmembrane region" description="Helical" evidence="6">
    <location>
        <begin position="236"/>
        <end position="255"/>
    </location>
</feature>
<feature type="transmembrane region" description="Helical" evidence="6">
    <location>
        <begin position="325"/>
        <end position="344"/>
    </location>
</feature>
<evidence type="ECO:0000256" key="3">
    <source>
        <dbReference type="ARBA" id="ARBA00022692"/>
    </source>
</evidence>
<keyword evidence="4 6" id="KW-1133">Transmembrane helix</keyword>
<dbReference type="InterPro" id="IPR036259">
    <property type="entry name" value="MFS_trans_sf"/>
</dbReference>
<reference evidence="9" key="1">
    <citation type="submission" date="2016-10" db="EMBL/GenBank/DDBJ databases">
        <authorList>
            <person name="Varghese N."/>
            <person name="Submissions S."/>
        </authorList>
    </citation>
    <scope>NUCLEOTIDE SEQUENCE [LARGE SCALE GENOMIC DNA]</scope>
    <source>
        <strain evidence="9">DSM 25811 / CCM 8410 / LMG 26954 / E90</strain>
    </source>
</reference>
<evidence type="ECO:0000313" key="8">
    <source>
        <dbReference type="EMBL" id="SDE15477.1"/>
    </source>
</evidence>
<evidence type="ECO:0000313" key="9">
    <source>
        <dbReference type="Proteomes" id="UP000198757"/>
    </source>
</evidence>
<name>A0A1G7ALX7_NIADE</name>
<keyword evidence="2" id="KW-1003">Cell membrane</keyword>
<protein>
    <submittedName>
        <fullName evidence="8">MFS transporter, DHA1 family, arabinose polymer transporter</fullName>
    </submittedName>
</protein>
<feature type="transmembrane region" description="Helical" evidence="6">
    <location>
        <begin position="156"/>
        <end position="180"/>
    </location>
</feature>
<feature type="transmembrane region" description="Helical" evidence="6">
    <location>
        <begin position="128"/>
        <end position="150"/>
    </location>
</feature>
<dbReference type="InterPro" id="IPR050189">
    <property type="entry name" value="MFS_Efflux_Transporters"/>
</dbReference>
<feature type="transmembrane region" description="Helical" evidence="6">
    <location>
        <begin position="201"/>
        <end position="224"/>
    </location>
</feature>
<dbReference type="AlphaFoldDB" id="A0A1G7ALX7"/>
<accession>A0A1G7ALX7</accession>
<proteinExistence type="predicted"/>
<dbReference type="Pfam" id="PF07690">
    <property type="entry name" value="MFS_1"/>
    <property type="match status" value="1"/>
</dbReference>
<dbReference type="PROSITE" id="PS50850">
    <property type="entry name" value="MFS"/>
    <property type="match status" value="1"/>
</dbReference>
<dbReference type="CDD" id="cd17324">
    <property type="entry name" value="MFS_NepI_like"/>
    <property type="match status" value="1"/>
</dbReference>
<dbReference type="InterPro" id="IPR011701">
    <property type="entry name" value="MFS"/>
</dbReference>
<evidence type="ECO:0000256" key="1">
    <source>
        <dbReference type="ARBA" id="ARBA00004651"/>
    </source>
</evidence>
<feature type="transmembrane region" description="Helical" evidence="6">
    <location>
        <begin position="356"/>
        <end position="376"/>
    </location>
</feature>
<gene>
    <name evidence="8" type="ORF">SAMN04487894_1247</name>
</gene>
<evidence type="ECO:0000256" key="4">
    <source>
        <dbReference type="ARBA" id="ARBA00022989"/>
    </source>
</evidence>
<evidence type="ECO:0000256" key="2">
    <source>
        <dbReference type="ARBA" id="ARBA00022475"/>
    </source>
</evidence>
<dbReference type="PANTHER" id="PTHR43124:SF6">
    <property type="entry name" value="TRANSPORTER ARAJ-RELATED"/>
    <property type="match status" value="1"/>
</dbReference>
<dbReference type="EMBL" id="FMZO01000024">
    <property type="protein sequence ID" value="SDE15477.1"/>
    <property type="molecule type" value="Genomic_DNA"/>
</dbReference>
<feature type="domain" description="Major facilitator superfamily (MFS) profile" evidence="7">
    <location>
        <begin position="4"/>
        <end position="380"/>
    </location>
</feature>
<evidence type="ECO:0000259" key="7">
    <source>
        <dbReference type="PROSITE" id="PS50850"/>
    </source>
</evidence>
<feature type="transmembrane region" description="Helical" evidence="6">
    <location>
        <begin position="95"/>
        <end position="116"/>
    </location>
</feature>
<evidence type="ECO:0000256" key="5">
    <source>
        <dbReference type="ARBA" id="ARBA00023136"/>
    </source>
</evidence>
<dbReference type="GO" id="GO:0022857">
    <property type="term" value="F:transmembrane transporter activity"/>
    <property type="evidence" value="ECO:0007669"/>
    <property type="project" value="InterPro"/>
</dbReference>
<dbReference type="SUPFAM" id="SSF103473">
    <property type="entry name" value="MFS general substrate transporter"/>
    <property type="match status" value="1"/>
</dbReference>
<keyword evidence="9" id="KW-1185">Reference proteome</keyword>
<dbReference type="Proteomes" id="UP000198757">
    <property type="component" value="Unassembled WGS sequence"/>
</dbReference>
<feature type="transmembrane region" description="Helical" evidence="6">
    <location>
        <begin position="70"/>
        <end position="89"/>
    </location>
</feature>
<dbReference type="Gene3D" id="1.20.1250.20">
    <property type="entry name" value="MFS general substrate transporter like domains"/>
    <property type="match status" value="2"/>
</dbReference>
<evidence type="ECO:0000256" key="6">
    <source>
        <dbReference type="SAM" id="Phobius"/>
    </source>
</evidence>
<dbReference type="PANTHER" id="PTHR43124">
    <property type="entry name" value="PURINE EFFLUX PUMP PBUE"/>
    <property type="match status" value="1"/>
</dbReference>
<dbReference type="GO" id="GO:0005886">
    <property type="term" value="C:plasma membrane"/>
    <property type="evidence" value="ECO:0007669"/>
    <property type="project" value="UniProtKB-SubCell"/>
</dbReference>
<organism evidence="8 9">
    <name type="scientific">Niabella drilacis (strain DSM 25811 / CCM 8410 / CCUG 62505 / LMG 26954 / E90)</name>
    <dbReference type="NCBI Taxonomy" id="1285928"/>
    <lineage>
        <taxon>Bacteria</taxon>
        <taxon>Pseudomonadati</taxon>
        <taxon>Bacteroidota</taxon>
        <taxon>Chitinophagia</taxon>
        <taxon>Chitinophagales</taxon>
        <taxon>Chitinophagaceae</taxon>
        <taxon>Niabella</taxon>
    </lineage>
</organism>
<dbReference type="OrthoDB" id="9788453at2"/>
<comment type="subcellular location">
    <subcellularLocation>
        <location evidence="1">Cell membrane</location>
        <topology evidence="1">Multi-pass membrane protein</topology>
    </subcellularLocation>
</comment>
<feature type="transmembrane region" description="Helical" evidence="6">
    <location>
        <begin position="267"/>
        <end position="285"/>
    </location>
</feature>